<feature type="transmembrane region" description="Helical" evidence="5">
    <location>
        <begin position="131"/>
        <end position="150"/>
    </location>
</feature>
<dbReference type="EMBL" id="CP064942">
    <property type="protein sequence ID" value="QPH53842.1"/>
    <property type="molecule type" value="Genomic_DNA"/>
</dbReference>
<evidence type="ECO:0000313" key="8">
    <source>
        <dbReference type="Proteomes" id="UP000594800"/>
    </source>
</evidence>
<dbReference type="Proteomes" id="UP000594800">
    <property type="component" value="Chromosome"/>
</dbReference>
<dbReference type="KEGG" id="poz:I0K15_19020"/>
<proteinExistence type="predicted"/>
<feature type="transmembrane region" description="Helical" evidence="5">
    <location>
        <begin position="98"/>
        <end position="119"/>
    </location>
</feature>
<dbReference type="InterPro" id="IPR050638">
    <property type="entry name" value="AA-Vitamin_Transporters"/>
</dbReference>
<accession>A0A7S9QCY9</accession>
<dbReference type="InterPro" id="IPR000620">
    <property type="entry name" value="EamA_dom"/>
</dbReference>
<keyword evidence="8" id="KW-1185">Reference proteome</keyword>
<dbReference type="GO" id="GO:0016020">
    <property type="term" value="C:membrane"/>
    <property type="evidence" value="ECO:0007669"/>
    <property type="project" value="UniProtKB-SubCell"/>
</dbReference>
<organism evidence="7 8">
    <name type="scientific">Pontivivens ytuae</name>
    <dbReference type="NCBI Taxonomy" id="2789856"/>
    <lineage>
        <taxon>Bacteria</taxon>
        <taxon>Pseudomonadati</taxon>
        <taxon>Pseudomonadota</taxon>
        <taxon>Alphaproteobacteria</taxon>
        <taxon>Rhodobacterales</taxon>
        <taxon>Paracoccaceae</taxon>
        <taxon>Pontivivens</taxon>
    </lineage>
</organism>
<keyword evidence="2 5" id="KW-0812">Transmembrane</keyword>
<keyword evidence="4 5" id="KW-0472">Membrane</keyword>
<comment type="subcellular location">
    <subcellularLocation>
        <location evidence="1">Membrane</location>
        <topology evidence="1">Multi-pass membrane protein</topology>
    </subcellularLocation>
</comment>
<evidence type="ECO:0000256" key="1">
    <source>
        <dbReference type="ARBA" id="ARBA00004141"/>
    </source>
</evidence>
<feature type="domain" description="EamA" evidence="6">
    <location>
        <begin position="158"/>
        <end position="291"/>
    </location>
</feature>
<dbReference type="RefSeq" id="WP_196103051.1">
    <property type="nucleotide sequence ID" value="NZ_CP064942.1"/>
</dbReference>
<evidence type="ECO:0000256" key="4">
    <source>
        <dbReference type="ARBA" id="ARBA00023136"/>
    </source>
</evidence>
<feature type="transmembrane region" description="Helical" evidence="5">
    <location>
        <begin position="38"/>
        <end position="59"/>
    </location>
</feature>
<feature type="transmembrane region" description="Helical" evidence="5">
    <location>
        <begin position="219"/>
        <end position="238"/>
    </location>
</feature>
<protein>
    <submittedName>
        <fullName evidence="7">DMT family transporter</fullName>
    </submittedName>
</protein>
<feature type="transmembrane region" description="Helical" evidence="5">
    <location>
        <begin position="156"/>
        <end position="175"/>
    </location>
</feature>
<feature type="transmembrane region" description="Helical" evidence="5">
    <location>
        <begin position="71"/>
        <end position="92"/>
    </location>
</feature>
<dbReference type="InterPro" id="IPR037185">
    <property type="entry name" value="EmrE-like"/>
</dbReference>
<evidence type="ECO:0000256" key="5">
    <source>
        <dbReference type="SAM" id="Phobius"/>
    </source>
</evidence>
<feature type="transmembrane region" description="Helical" evidence="5">
    <location>
        <begin position="275"/>
        <end position="293"/>
    </location>
</feature>
<sequence>MTQQQTMSNAAWAQLFLLGLIWGGSFFSIAIALREIGFLTSVVHRVGWAALVLIAVVAIRRHALPRGWQVWVGFLGMGLLNNVIPFTLMAWGQTQIETGLVSILNAATAIFGVLAAALFLRDERLTVPRGIGTVLGFAGVATIIGWSALASFDIRSIAQLAVIGGTISYALAGVWARVMLKGLPPEVAAAGMLSASFVVMLPLAWAVEGPPSLALQPATWGAIGYYAIVATAGAYLLYYRILAIAGSGNLLLVTLVIPAVAISLGAAFLGESLPASAFAGLALIAAGLIVIDGRVHRALFKRTASG</sequence>
<evidence type="ECO:0000256" key="2">
    <source>
        <dbReference type="ARBA" id="ARBA00022692"/>
    </source>
</evidence>
<name>A0A7S9QCY9_9RHOB</name>
<keyword evidence="3 5" id="KW-1133">Transmembrane helix</keyword>
<dbReference type="Pfam" id="PF00892">
    <property type="entry name" value="EamA"/>
    <property type="match status" value="2"/>
</dbReference>
<dbReference type="PANTHER" id="PTHR32322">
    <property type="entry name" value="INNER MEMBRANE TRANSPORTER"/>
    <property type="match status" value="1"/>
</dbReference>
<reference evidence="7 8" key="1">
    <citation type="submission" date="2020-11" db="EMBL/GenBank/DDBJ databases">
        <title>Description of Pontivivens ytuae sp. nov. isolated from deep sea sediment of Mariana Trench.</title>
        <authorList>
            <person name="Wang Z."/>
            <person name="Sun Q.-L."/>
            <person name="Xu X.-D."/>
            <person name="Tang Y.-Z."/>
            <person name="Zhang J."/>
        </authorList>
    </citation>
    <scope>NUCLEOTIDE SEQUENCE [LARGE SCALE GENOMIC DNA]</scope>
    <source>
        <strain evidence="7 8">MT2928</strain>
    </source>
</reference>
<dbReference type="AlphaFoldDB" id="A0A7S9QCY9"/>
<feature type="domain" description="EamA" evidence="6">
    <location>
        <begin position="15"/>
        <end position="144"/>
    </location>
</feature>
<evidence type="ECO:0000256" key="3">
    <source>
        <dbReference type="ARBA" id="ARBA00022989"/>
    </source>
</evidence>
<gene>
    <name evidence="7" type="ORF">I0K15_19020</name>
</gene>
<dbReference type="SUPFAM" id="SSF103481">
    <property type="entry name" value="Multidrug resistance efflux transporter EmrE"/>
    <property type="match status" value="2"/>
</dbReference>
<feature type="transmembrane region" description="Helical" evidence="5">
    <location>
        <begin position="250"/>
        <end position="269"/>
    </location>
</feature>
<evidence type="ECO:0000313" key="7">
    <source>
        <dbReference type="EMBL" id="QPH53842.1"/>
    </source>
</evidence>
<dbReference type="PANTHER" id="PTHR32322:SF9">
    <property type="entry name" value="AMINO-ACID METABOLITE EFFLUX PUMP-RELATED"/>
    <property type="match status" value="1"/>
</dbReference>
<feature type="transmembrane region" description="Helical" evidence="5">
    <location>
        <begin position="187"/>
        <end position="207"/>
    </location>
</feature>
<feature type="transmembrane region" description="Helical" evidence="5">
    <location>
        <begin position="12"/>
        <end position="32"/>
    </location>
</feature>
<evidence type="ECO:0000259" key="6">
    <source>
        <dbReference type="Pfam" id="PF00892"/>
    </source>
</evidence>